<dbReference type="InterPro" id="IPR024422">
    <property type="entry name" value="Protein_unknown_function_OB"/>
</dbReference>
<sequence>MTTKKKIVIVLGIGVLIAAVIGAMMFFKPQRDVQATATDFSYQASEIVNEYLTDAKKANDKYLDEEGNSKVLEISGIVANISEDFNHQKVVLLKSATDKAGVSATFTKETNSHTDNVKVGDKITIKGVIRSGASFDADLDMYENVIIEKSDIVSK</sequence>
<keyword evidence="1" id="KW-0472">Membrane</keyword>
<proteinExistence type="predicted"/>
<dbReference type="STRING" id="946677.SAMN05444484_11224"/>
<protein>
    <submittedName>
        <fullName evidence="2">tRNA_anti-like</fullName>
    </submittedName>
</protein>
<accession>A0A1M7MCC9</accession>
<keyword evidence="1" id="KW-1133">Transmembrane helix</keyword>
<gene>
    <name evidence="2" type="ORF">SAMN05444484_11224</name>
</gene>
<dbReference type="AlphaFoldDB" id="A0A1M7MCC9"/>
<name>A0A1M7MCC9_9FLAO</name>
<organism evidence="2 3">
    <name type="scientific">Flavobacterium chilense</name>
    <dbReference type="NCBI Taxonomy" id="946677"/>
    <lineage>
        <taxon>Bacteria</taxon>
        <taxon>Pseudomonadati</taxon>
        <taxon>Bacteroidota</taxon>
        <taxon>Flavobacteriia</taxon>
        <taxon>Flavobacteriales</taxon>
        <taxon>Flavobacteriaceae</taxon>
        <taxon>Flavobacterium</taxon>
    </lineage>
</organism>
<evidence type="ECO:0000313" key="2">
    <source>
        <dbReference type="EMBL" id="SHM88462.1"/>
    </source>
</evidence>
<dbReference type="Pfam" id="PF12869">
    <property type="entry name" value="tRNA_anti-like"/>
    <property type="match status" value="1"/>
</dbReference>
<evidence type="ECO:0000313" key="3">
    <source>
        <dbReference type="Proteomes" id="UP000184028"/>
    </source>
</evidence>
<dbReference type="EMBL" id="FRBT01000012">
    <property type="protein sequence ID" value="SHM88462.1"/>
    <property type="molecule type" value="Genomic_DNA"/>
</dbReference>
<dbReference type="Proteomes" id="UP000184028">
    <property type="component" value="Unassembled WGS sequence"/>
</dbReference>
<dbReference type="RefSeq" id="WP_073075485.1">
    <property type="nucleotide sequence ID" value="NZ_FRBT01000012.1"/>
</dbReference>
<keyword evidence="1" id="KW-0812">Transmembrane</keyword>
<evidence type="ECO:0000256" key="1">
    <source>
        <dbReference type="SAM" id="Phobius"/>
    </source>
</evidence>
<reference evidence="3" key="1">
    <citation type="submission" date="2016-11" db="EMBL/GenBank/DDBJ databases">
        <authorList>
            <person name="Varghese N."/>
            <person name="Submissions S."/>
        </authorList>
    </citation>
    <scope>NUCLEOTIDE SEQUENCE [LARGE SCALE GENOMIC DNA]</scope>
    <source>
        <strain evidence="3">DSM 24724</strain>
    </source>
</reference>
<keyword evidence="3" id="KW-1185">Reference proteome</keyword>
<feature type="transmembrane region" description="Helical" evidence="1">
    <location>
        <begin position="7"/>
        <end position="27"/>
    </location>
</feature>